<dbReference type="SUPFAM" id="SSF46785">
    <property type="entry name" value="Winged helix' DNA-binding domain"/>
    <property type="match status" value="1"/>
</dbReference>
<proteinExistence type="predicted"/>
<evidence type="ECO:0000259" key="1">
    <source>
        <dbReference type="Pfam" id="PF08279"/>
    </source>
</evidence>
<name>A0A1X7HRC4_9BACL</name>
<organism evidence="2 3">
    <name type="scientific">Paenibacillus uliginis N3/975</name>
    <dbReference type="NCBI Taxonomy" id="1313296"/>
    <lineage>
        <taxon>Bacteria</taxon>
        <taxon>Bacillati</taxon>
        <taxon>Bacillota</taxon>
        <taxon>Bacilli</taxon>
        <taxon>Bacillales</taxon>
        <taxon>Paenibacillaceae</taxon>
        <taxon>Paenibacillus</taxon>
    </lineage>
</organism>
<dbReference type="InterPro" id="IPR036390">
    <property type="entry name" value="WH_DNA-bd_sf"/>
</dbReference>
<gene>
    <name evidence="2" type="ORF">SAMN05661091_5430</name>
</gene>
<dbReference type="PANTHER" id="PTHR38600:SF2">
    <property type="entry name" value="SLL0088 PROTEIN"/>
    <property type="match status" value="1"/>
</dbReference>
<reference evidence="2 3" key="1">
    <citation type="submission" date="2017-04" db="EMBL/GenBank/DDBJ databases">
        <authorList>
            <person name="Afonso C.L."/>
            <person name="Miller P.J."/>
            <person name="Scott M.A."/>
            <person name="Spackman E."/>
            <person name="Goraichik I."/>
            <person name="Dimitrov K.M."/>
            <person name="Suarez D.L."/>
            <person name="Swayne D.E."/>
        </authorList>
    </citation>
    <scope>NUCLEOTIDE SEQUENCE [LARGE SCALE GENOMIC DNA]</scope>
    <source>
        <strain evidence="2 3">N3/975</strain>
    </source>
</reference>
<dbReference type="Proteomes" id="UP000192940">
    <property type="component" value="Chromosome I"/>
</dbReference>
<evidence type="ECO:0000313" key="3">
    <source>
        <dbReference type="Proteomes" id="UP000192940"/>
    </source>
</evidence>
<sequence>MEQTQELSTRDTILHMLKTQGPLSAKSIASTLLVTEMAVRRHLGSFEKDGVIETELVRQAMGRPLALYRLSPHAESLFPNKYSTLSLDLLDELTEEAGEEMVTRLFERRRNKLRQRYESGVSGKELADRVRTLTDIQNDNGYMAECEQTDDGKYVIKEHNCPISQIANRYNQACSCELELFSSLLQAKVERTECLASGGCRCVYVITE</sequence>
<accession>A0A1X7HRC4</accession>
<dbReference type="Pfam" id="PF08279">
    <property type="entry name" value="HTH_11"/>
    <property type="match status" value="1"/>
</dbReference>
<dbReference type="STRING" id="1313296.SAMN05661091_5430"/>
<dbReference type="Gene3D" id="1.10.10.10">
    <property type="entry name" value="Winged helix-like DNA-binding domain superfamily/Winged helix DNA-binding domain"/>
    <property type="match status" value="1"/>
</dbReference>
<dbReference type="AlphaFoldDB" id="A0A1X7HRC4"/>
<dbReference type="InterPro" id="IPR036388">
    <property type="entry name" value="WH-like_DNA-bd_sf"/>
</dbReference>
<evidence type="ECO:0000313" key="2">
    <source>
        <dbReference type="EMBL" id="SMF91358.1"/>
    </source>
</evidence>
<keyword evidence="3" id="KW-1185">Reference proteome</keyword>
<dbReference type="PANTHER" id="PTHR38600">
    <property type="entry name" value="TRANSCRIPTIONAL REGULATORY PROTEIN"/>
    <property type="match status" value="1"/>
</dbReference>
<dbReference type="InterPro" id="IPR013196">
    <property type="entry name" value="HTH_11"/>
</dbReference>
<dbReference type="RefSeq" id="WP_208916039.1">
    <property type="nucleotide sequence ID" value="NZ_LT840184.1"/>
</dbReference>
<protein>
    <submittedName>
        <fullName evidence="2">Predicted transcriptional regulator, ArsR family</fullName>
    </submittedName>
</protein>
<feature type="domain" description="Helix-turn-helix type 11" evidence="1">
    <location>
        <begin position="10"/>
        <end position="51"/>
    </location>
</feature>
<dbReference type="EMBL" id="LT840184">
    <property type="protein sequence ID" value="SMF91358.1"/>
    <property type="molecule type" value="Genomic_DNA"/>
</dbReference>